<feature type="region of interest" description="Disordered" evidence="7">
    <location>
        <begin position="1966"/>
        <end position="1994"/>
    </location>
</feature>
<dbReference type="InterPro" id="IPR057308">
    <property type="entry name" value="CHCR_PEP5_VPS11"/>
</dbReference>
<dbReference type="Gene3D" id="3.40.50.300">
    <property type="entry name" value="P-loop containing nucleotide triphosphate hydrolases"/>
    <property type="match status" value="2"/>
</dbReference>
<keyword evidence="10" id="KW-1185">Reference proteome</keyword>
<evidence type="ECO:0000259" key="8">
    <source>
        <dbReference type="SMART" id="SM00382"/>
    </source>
</evidence>
<evidence type="ECO:0000256" key="4">
    <source>
        <dbReference type="ARBA" id="ARBA00022833"/>
    </source>
</evidence>
<dbReference type="SUPFAM" id="SSF52540">
    <property type="entry name" value="P-loop containing nucleoside triphosphate hydrolases"/>
    <property type="match status" value="2"/>
</dbReference>
<dbReference type="Pfam" id="PF23356">
    <property type="entry name" value="TPR_PEP5_VPS11"/>
    <property type="match status" value="1"/>
</dbReference>
<organism evidence="9">
    <name type="scientific">Darwinula stevensoni</name>
    <dbReference type="NCBI Taxonomy" id="69355"/>
    <lineage>
        <taxon>Eukaryota</taxon>
        <taxon>Metazoa</taxon>
        <taxon>Ecdysozoa</taxon>
        <taxon>Arthropoda</taxon>
        <taxon>Crustacea</taxon>
        <taxon>Oligostraca</taxon>
        <taxon>Ostracoda</taxon>
        <taxon>Podocopa</taxon>
        <taxon>Podocopida</taxon>
        <taxon>Darwinulocopina</taxon>
        <taxon>Darwinuloidea</taxon>
        <taxon>Darwinulidae</taxon>
        <taxon>Darwinula</taxon>
    </lineage>
</organism>
<dbReference type="GO" id="GO:0030674">
    <property type="term" value="F:protein-macromolecule adaptor activity"/>
    <property type="evidence" value="ECO:0007669"/>
    <property type="project" value="TreeGrafter"/>
</dbReference>
<feature type="compositionally biased region" description="Basic and acidic residues" evidence="7">
    <location>
        <begin position="2084"/>
        <end position="2099"/>
    </location>
</feature>
<dbReference type="Proteomes" id="UP000677054">
    <property type="component" value="Unassembled WGS sequence"/>
</dbReference>
<dbReference type="EMBL" id="LR901812">
    <property type="protein sequence ID" value="CAD7249442.1"/>
    <property type="molecule type" value="Genomic_DNA"/>
</dbReference>
<dbReference type="PROSITE" id="PS50236">
    <property type="entry name" value="CHCR"/>
    <property type="match status" value="1"/>
</dbReference>
<dbReference type="GO" id="GO:0007032">
    <property type="term" value="P:endosome organization"/>
    <property type="evidence" value="ECO:0007669"/>
    <property type="project" value="TreeGrafter"/>
</dbReference>
<protein>
    <recommendedName>
        <fullName evidence="8">AAA+ ATPase domain-containing protein</fullName>
    </recommendedName>
</protein>
<feature type="domain" description="AAA+ ATPase" evidence="8">
    <location>
        <begin position="835"/>
        <end position="982"/>
    </location>
</feature>
<keyword evidence="3" id="KW-0863">Zinc-finger</keyword>
<dbReference type="GO" id="GO:0006904">
    <property type="term" value="P:vesicle docking involved in exocytosis"/>
    <property type="evidence" value="ECO:0007669"/>
    <property type="project" value="TreeGrafter"/>
</dbReference>
<dbReference type="GO" id="GO:0008270">
    <property type="term" value="F:zinc ion binding"/>
    <property type="evidence" value="ECO:0007669"/>
    <property type="project" value="UniProtKB-KW"/>
</dbReference>
<feature type="compositionally biased region" description="Basic and acidic residues" evidence="7">
    <location>
        <begin position="1228"/>
        <end position="1245"/>
    </location>
</feature>
<reference evidence="9" key="1">
    <citation type="submission" date="2020-11" db="EMBL/GenBank/DDBJ databases">
        <authorList>
            <person name="Tran Van P."/>
        </authorList>
    </citation>
    <scope>NUCLEOTIDE SEQUENCE</scope>
</reference>
<evidence type="ECO:0000256" key="3">
    <source>
        <dbReference type="ARBA" id="ARBA00022771"/>
    </source>
</evidence>
<evidence type="ECO:0000256" key="6">
    <source>
        <dbReference type="PROSITE-ProRule" id="PRU01006"/>
    </source>
</evidence>
<dbReference type="EMBL" id="CAJPEV010002295">
    <property type="protein sequence ID" value="CAG0896432.1"/>
    <property type="molecule type" value="Genomic_DNA"/>
</dbReference>
<comment type="subcellular location">
    <subcellularLocation>
        <location evidence="1">Late endosome membrane</location>
        <topology evidence="1">Peripheral membrane protein</topology>
        <orientation evidence="1">Cytoplasmic side</orientation>
    </subcellularLocation>
</comment>
<evidence type="ECO:0000313" key="9">
    <source>
        <dbReference type="EMBL" id="CAD7249442.1"/>
    </source>
</evidence>
<evidence type="ECO:0000256" key="2">
    <source>
        <dbReference type="ARBA" id="ARBA00022723"/>
    </source>
</evidence>
<feature type="domain" description="AAA+ ATPase" evidence="8">
    <location>
        <begin position="272"/>
        <end position="428"/>
    </location>
</feature>
<keyword evidence="2" id="KW-0479">Metal-binding</keyword>
<evidence type="ECO:0000256" key="5">
    <source>
        <dbReference type="ARBA" id="ARBA00023136"/>
    </source>
</evidence>
<dbReference type="GO" id="GO:0048284">
    <property type="term" value="P:organelle fusion"/>
    <property type="evidence" value="ECO:0007669"/>
    <property type="project" value="TreeGrafter"/>
</dbReference>
<gene>
    <name evidence="9" type="ORF">DSTB1V02_LOCUS9239</name>
</gene>
<proteinExistence type="predicted"/>
<feature type="compositionally biased region" description="Low complexity" evidence="7">
    <location>
        <begin position="2038"/>
        <end position="2049"/>
    </location>
</feature>
<evidence type="ECO:0000256" key="7">
    <source>
        <dbReference type="SAM" id="MobiDB-lite"/>
    </source>
</evidence>
<evidence type="ECO:0000313" key="10">
    <source>
        <dbReference type="Proteomes" id="UP000677054"/>
    </source>
</evidence>
<dbReference type="GO" id="GO:0006886">
    <property type="term" value="P:intracellular protein transport"/>
    <property type="evidence" value="ECO:0007669"/>
    <property type="project" value="UniProtKB-UniRule"/>
</dbReference>
<feature type="compositionally biased region" description="Basic and acidic residues" evidence="7">
    <location>
        <begin position="2011"/>
        <end position="2022"/>
    </location>
</feature>
<keyword evidence="5" id="KW-0472">Membrane</keyword>
<feature type="compositionally biased region" description="Basic and acidic residues" evidence="7">
    <location>
        <begin position="1207"/>
        <end position="1219"/>
    </location>
</feature>
<accession>A0A7R9FNI9</accession>
<dbReference type="GO" id="GO:0030897">
    <property type="term" value="C:HOPS complex"/>
    <property type="evidence" value="ECO:0007669"/>
    <property type="project" value="TreeGrafter"/>
</dbReference>
<feature type="region of interest" description="Disordered" evidence="7">
    <location>
        <begin position="1207"/>
        <end position="1245"/>
    </location>
</feature>
<dbReference type="PANTHER" id="PTHR23323">
    <property type="entry name" value="VACUOLAR PROTEIN SORTING-ASSOCIATED PROTEIN"/>
    <property type="match status" value="1"/>
</dbReference>
<dbReference type="InterPro" id="IPR003593">
    <property type="entry name" value="AAA+_ATPase"/>
</dbReference>
<dbReference type="InterPro" id="IPR027417">
    <property type="entry name" value="P-loop_NTPase"/>
</dbReference>
<name>A0A7R9FNI9_9CRUS</name>
<sequence length="2136" mass="241644">MGACEERSLKKAADDYVIMHYPEAYSKAYSLPEGYILSRKKFNQLKRQALQCENVNMPWDHLSVAMVFDRLKDAFKEVPSLTVSDYAFTDTFLKGITEEKMKKLIKVSQISEEDLRPGDHDVFGIGISGKDVVGIFFQVKATKSEANPKSVLDSLGKAMLQIKKDVNIFRTLCGGFLNSNVKARILTSEDLLNPRSFKMFLARHDIVLEKVTGGNSMTQITAFKDIFNLYVCAASTVSVPRNPTQLMDCCMEQMESVLMILTPQQRELVTSNDEVIFLTGGSGTGKTVVLKKRALDLAWKDEVLVINVAGGHLTREFRQYFRGVMHVRVVDGREEGISENFEKFLAFLKGQGLHKHLLIDEVPYTYGFKAPYNAIRIKEHWNQVLNSLSEHVKSITIAFRPNDPSYAIDIDPRDITIGDVSIYVLNVGQADNFLEDGIKLVVHRHVSSMQEEGHVDVQNVPKEDVDIDDEAILHSLDVVGNFLLVVEAGPSQLSDAQANGSHIVTNCPFVVEAVKGWLKQCVWYFDKVWSNKFIPHTMNDSRIAAILNDFHESLESDNEDDDEREMEKVTEEYVAHNYPEAYTRACSLPEGYLLKEKMFNMLKTVAFDGKEEVDMPSDQQSITMVFNRIKDAFKDIPSLTIADYAFTDTLFKVVYEKQKVDFIRQSGVTEEFLKSGVHDVFGIGITGNNIFGLFFQIGRTDLQGNSNTLFHLLKQATQRLAGFVAFPTLRESDLQKVIKCGDCRGRIITFEDLRDAESFRRFLAKHDIKLDAPWDRNPESSVMKTFKAIFNIYACAASAVDLPRSSAQLYAMSEEQMKPMLVILTPQQRELVNSDLRVILLTGVSGTGKTFVLKRRAIHLKEKGSVLVLNIAGGGLTEDFQNDFKAAHQEIEVVDGREGREKGLEEDLEGLKMFLEEKGKGKHVLVDEVPITLGLPGIITAKGLSDHWEWITNLDVQSITLCFRPNDQSYTRDFLLEEVKPGGYSITVLNVPEGLFPLVVVTEEEIMGCHPRNVTMVLDFPRSKWKNYNRLIASTGENKILVVEEEEWTTGRFSHVPKAIKENPGWNIERRKVDEVDLRAKMESILQEYERKDLTDVKGVFPQQSSPSVRMDWDGGGEENGEFGQMLEYTLIGIIGYPASGKSRRIDKLIAQVTDRVMVLHCGGKLSRQFYRQRWKKKADVDIVDVNTSEIDSLEKIFNEVHQRKMEKDKGKNMIAKEGKVKKKRKNKENGRKETDEEKEEGTKKAPDPLVVVVEDCPIFHQFPVTTVERIKKMNTRLIIAFKPHSNYTPDISVDRVVEMLHERRDCTAIVLRSQPTNLALLTHIRENEIPSFLNLESKNLSVSTLPASVVPGPPVQYVDIKANKCSRRHLGYICNGRSTCGISANVLSSLLRSKPFESMNEMTHILVSDEGLLIPLREKMKTWPNIQVKHLKDFRGCEASIVISFNVSDDWLLEVISRSRTRLIIIDNLIEHQTLWKQMKNEGVVSIPCLPDPEDNISILLRLDDHEIFLMFLDTSRIQELTTYLEAIHRNPRGSSIADRELTTLLLNCYAKLGDSQKLDFFVQGEDGIQDVDTAVRVLRRAGCLYHALLLAKKHNKHHLHLGILLGDGIGDAKDALDYIQNLPPKELEVVLVEYGGALMHVAAKETTELLLQLPALKHPEEYLHLFQGHQSERLCFLRHVTQENKGSSILWTALLEELLRLWSEEKEEGESKSLEAQVCDTLERGERALEKEQALLLCSQYGFRPGLLRLYGQLHLWSEMLDVHVNTKDWKGAMEACRVQENEHLWPLLLSKVVQDPETPKEVLSTILTQIEKSKELTPLQVLDSLQGCPHATLGLVRSYLLHAFRAEKDQADESETESRRLADHILSVKQNCQALRSSCFESYSEGEQGCPTCAQKTEKIQEAVTLEWEQQGSVLNQEFFRRMASSNEDHFKVIADFFSKGLLSTLQEPLGFDMFGQGEGRLRQDERVTSVSQQTEGRMRGQEGRSLAAAGSGLSLLGGEGILRVREGKAMRDQQEERAASVSRQSEGRLRGQEGRSSAAAGSGLSLMGGEGSLRVREGKPMRNQVPATRPRTLEATAEPHPQKDHHYNPFAEENHYNPFAEDAEEKEKEKSNKNPFSDDDDDYDDELNPFAE</sequence>
<evidence type="ECO:0000256" key="1">
    <source>
        <dbReference type="ARBA" id="ARBA00004492"/>
    </source>
</evidence>
<dbReference type="OrthoDB" id="8177873at2759"/>
<dbReference type="InterPro" id="IPR000547">
    <property type="entry name" value="Clathrin_H-chain/VPS_repeat"/>
</dbReference>
<feature type="repeat" description="CHCR" evidence="6">
    <location>
        <begin position="1497"/>
        <end position="1649"/>
    </location>
</feature>
<feature type="region of interest" description="Disordered" evidence="7">
    <location>
        <begin position="2011"/>
        <end position="2136"/>
    </location>
</feature>
<keyword evidence="4" id="KW-0862">Zinc</keyword>
<feature type="compositionally biased region" description="Acidic residues" evidence="7">
    <location>
        <begin position="2121"/>
        <end position="2136"/>
    </location>
</feature>
<dbReference type="PANTHER" id="PTHR23323:SF24">
    <property type="entry name" value="VACUOLAR PROTEIN SORTING-ASSOCIATED PROTEIN 11 HOMOLOG"/>
    <property type="match status" value="1"/>
</dbReference>
<dbReference type="GO" id="GO:0031902">
    <property type="term" value="C:late endosome membrane"/>
    <property type="evidence" value="ECO:0007669"/>
    <property type="project" value="UniProtKB-SubCell"/>
</dbReference>
<dbReference type="SMART" id="SM00382">
    <property type="entry name" value="AAA"/>
    <property type="match status" value="2"/>
</dbReference>
<dbReference type="GO" id="GO:0007033">
    <property type="term" value="P:vacuole organization"/>
    <property type="evidence" value="ECO:0007669"/>
    <property type="project" value="TreeGrafter"/>
</dbReference>